<dbReference type="EMBL" id="PYYB01000001">
    <property type="protein sequence ID" value="PTL58724.1"/>
    <property type="molecule type" value="Genomic_DNA"/>
</dbReference>
<evidence type="ECO:0000313" key="4">
    <source>
        <dbReference type="Proteomes" id="UP000240739"/>
    </source>
</evidence>
<keyword evidence="4" id="KW-1185">Reference proteome</keyword>
<accession>A0A2T4UHJ7</accession>
<reference evidence="3 4" key="1">
    <citation type="submission" date="2018-03" db="EMBL/GenBank/DDBJ databases">
        <title>Aquarubrobacter algicola gen. nov., sp. nov., a novel actinobacterium isolated from shallow eutrophic lake during the end of cyanobacterial harmful algal blooms.</title>
        <authorList>
            <person name="Chun S.J."/>
        </authorList>
    </citation>
    <scope>NUCLEOTIDE SEQUENCE [LARGE SCALE GENOMIC DNA]</scope>
    <source>
        <strain evidence="3 4">Seoho-28</strain>
    </source>
</reference>
<dbReference type="PANTHER" id="PTHR33744">
    <property type="entry name" value="CARBOHYDRATE DIACID REGULATOR"/>
    <property type="match status" value="1"/>
</dbReference>
<proteinExistence type="predicted"/>
<evidence type="ECO:0000259" key="1">
    <source>
        <dbReference type="Pfam" id="PF13556"/>
    </source>
</evidence>
<dbReference type="PANTHER" id="PTHR33744:SF1">
    <property type="entry name" value="DNA-BINDING TRANSCRIPTIONAL ACTIVATOR ADER"/>
    <property type="match status" value="1"/>
</dbReference>
<dbReference type="Pfam" id="PF14361">
    <property type="entry name" value="RsbRD_N"/>
    <property type="match status" value="1"/>
</dbReference>
<dbReference type="RefSeq" id="WP_107567161.1">
    <property type="nucleotide sequence ID" value="NZ_PYYB01000001.1"/>
</dbReference>
<dbReference type="OrthoDB" id="3663486at2"/>
<dbReference type="InterPro" id="IPR025736">
    <property type="entry name" value="PucR_C-HTH_dom"/>
</dbReference>
<evidence type="ECO:0000313" key="3">
    <source>
        <dbReference type="EMBL" id="PTL58724.1"/>
    </source>
</evidence>
<name>A0A2T4UHJ7_9ACTN</name>
<protein>
    <submittedName>
        <fullName evidence="3">Uncharacterized protein</fullName>
    </submittedName>
</protein>
<dbReference type="InterPro" id="IPR051448">
    <property type="entry name" value="CdaR-like_regulators"/>
</dbReference>
<dbReference type="Pfam" id="PF13556">
    <property type="entry name" value="HTH_30"/>
    <property type="match status" value="1"/>
</dbReference>
<evidence type="ECO:0000259" key="2">
    <source>
        <dbReference type="Pfam" id="PF14361"/>
    </source>
</evidence>
<sequence>MGEDLDDAALRAFALAALPDLEALTDAVSAAILDRQPELAGPDGALRELVRSTSRANVQAIVTTLAGGMPADGLDVPEGALELLDRLAAQEDALPVMLRAYRLGAAALLLLWLDRIAASGADAATHHRLARASADHLARYVDRISELIVRRWSAIAAEAAVSGRRREALLRALLAGEPADPALLDHPLDRAQVVVAVRAPTGGPAAAVGRVAAALADPPRMGLDLVDGAHVSWFAVGTDARRAAATALAAVPAGTWCVVATVRPGVGELVGGARDALVALRALERIHPGGAAVAYPDVAVLAALLADEDAARRLVATVLGEELGAATPRAVRLRETLRAYFDAGERKTGAAALLGVHEKTVSHRLAQAQEALGAPLAQRRTDLVTALLIDRALAAS</sequence>
<dbReference type="AlphaFoldDB" id="A0A2T4UHJ7"/>
<dbReference type="InterPro" id="IPR042070">
    <property type="entry name" value="PucR_C-HTH_sf"/>
</dbReference>
<dbReference type="Proteomes" id="UP000240739">
    <property type="component" value="Unassembled WGS sequence"/>
</dbReference>
<dbReference type="InterPro" id="IPR025751">
    <property type="entry name" value="RsbRD_N_dom"/>
</dbReference>
<dbReference type="Gene3D" id="1.10.10.2840">
    <property type="entry name" value="PucR C-terminal helix-turn-helix domain"/>
    <property type="match status" value="1"/>
</dbReference>
<organism evidence="3 4">
    <name type="scientific">Paraconexibacter algicola</name>
    <dbReference type="NCBI Taxonomy" id="2133960"/>
    <lineage>
        <taxon>Bacteria</taxon>
        <taxon>Bacillati</taxon>
        <taxon>Actinomycetota</taxon>
        <taxon>Thermoleophilia</taxon>
        <taxon>Solirubrobacterales</taxon>
        <taxon>Paraconexibacteraceae</taxon>
        <taxon>Paraconexibacter</taxon>
    </lineage>
</organism>
<feature type="domain" description="PucR C-terminal helix-turn-helix" evidence="1">
    <location>
        <begin position="333"/>
        <end position="388"/>
    </location>
</feature>
<gene>
    <name evidence="3" type="ORF">C7Y72_03200</name>
</gene>
<comment type="caution">
    <text evidence="3">The sequence shown here is derived from an EMBL/GenBank/DDBJ whole genome shotgun (WGS) entry which is preliminary data.</text>
</comment>
<feature type="domain" description="RsbT co-antagonist protein RsbRD N-terminal" evidence="2">
    <location>
        <begin position="22"/>
        <end position="165"/>
    </location>
</feature>